<feature type="domain" description="TPM" evidence="5">
    <location>
        <begin position="51"/>
        <end position="148"/>
    </location>
</feature>
<keyword evidence="7" id="KW-1185">Reference proteome</keyword>
<dbReference type="Gene3D" id="3.10.310.50">
    <property type="match status" value="1"/>
</dbReference>
<dbReference type="RefSeq" id="WP_307682419.1">
    <property type="nucleotide sequence ID" value="NZ_JAUSQX010000001.1"/>
</dbReference>
<reference evidence="6 7" key="1">
    <citation type="submission" date="2023-07" db="EMBL/GenBank/DDBJ databases">
        <title>Sequencing the genomes of 1000 actinobacteria strains.</title>
        <authorList>
            <person name="Klenk H.-P."/>
        </authorList>
    </citation>
    <scope>NUCLEOTIDE SEQUENCE [LARGE SCALE GENOMIC DNA]</scope>
    <source>
        <strain evidence="6 7">DSM 17163</strain>
    </source>
</reference>
<accession>A0ABT9NFL2</accession>
<dbReference type="InterPro" id="IPR007621">
    <property type="entry name" value="TPM_dom"/>
</dbReference>
<name>A0ABT9NFL2_9ACTO</name>
<evidence type="ECO:0000256" key="4">
    <source>
        <dbReference type="SAM" id="SignalP"/>
    </source>
</evidence>
<keyword evidence="3" id="KW-0472">Membrane</keyword>
<protein>
    <submittedName>
        <fullName evidence="6">Membrane protein YgcG</fullName>
    </submittedName>
</protein>
<organism evidence="6 7">
    <name type="scientific">Trueperella bonasi</name>
    <dbReference type="NCBI Taxonomy" id="312286"/>
    <lineage>
        <taxon>Bacteria</taxon>
        <taxon>Bacillati</taxon>
        <taxon>Actinomycetota</taxon>
        <taxon>Actinomycetes</taxon>
        <taxon>Actinomycetales</taxon>
        <taxon>Actinomycetaceae</taxon>
        <taxon>Trueperella</taxon>
    </lineage>
</organism>
<evidence type="ECO:0000259" key="5">
    <source>
        <dbReference type="Pfam" id="PF04536"/>
    </source>
</evidence>
<dbReference type="Proteomes" id="UP001243212">
    <property type="component" value="Unassembled WGS sequence"/>
</dbReference>
<sequence>MRKFRLAAVGFFAIGSILAPSSALAAPPLDLDDNFTDTADIAGNDAEIASALDEIPGNDLWIITVDNTDGLGVEQWAQQTHEKSGLEVYDGVFVVAVDDSEVGWYAPGPEPGVSATTIAKSWTDEIQELFSSGNWDEGLLGIAQNVAAVADGGDPVVGGPEPFPWLAVGGVIIVIGGGVAGVSTVRKRRAEAQLEADSNAKVIEASSALLQTDDDVRAATAELEFARAEFGLEATKDFQKTLGAAREATQKAFNIHGQLHDADPESPEEKVSMAARINQLVSSAQAALAQHTKQFSELRNLAANADTKVAEIDTRMDEIKDRSDLGRRTLANLELNYPATALETLRTYPEQVAHLLTATEESLTAARQEIEAGDRNGAVPYIRIAEGTLDQASQLNEMILDAPRVLEAKREGVARQVASLSADISDANRLASDDPTVTKLRVHAENIVRRANSGQSDPFLMAEELHEAEANIDMALEPFRQADENHRRLQADAERARSLAHAAMREADASISRYRASTRSGAREQFARAQSDYQAAGVASDPQEKIRLYDSARQAANRTRQAVFNDIEQSYYGHGPHRSAARDSYAGAMAGSIVGGLARGLIMGALGGGGSRGRSSGFSGGRSSGFGGGRGRSKGGGSRPTGGRRGF</sequence>
<evidence type="ECO:0000256" key="2">
    <source>
        <dbReference type="SAM" id="MobiDB-lite"/>
    </source>
</evidence>
<evidence type="ECO:0000313" key="6">
    <source>
        <dbReference type="EMBL" id="MDP9806184.1"/>
    </source>
</evidence>
<comment type="caution">
    <text evidence="6">The sequence shown here is derived from an EMBL/GenBank/DDBJ whole genome shotgun (WGS) entry which is preliminary data.</text>
</comment>
<dbReference type="EMBL" id="JAUSQX010000001">
    <property type="protein sequence ID" value="MDP9806184.1"/>
    <property type="molecule type" value="Genomic_DNA"/>
</dbReference>
<evidence type="ECO:0000256" key="1">
    <source>
        <dbReference type="SAM" id="Coils"/>
    </source>
</evidence>
<feature type="transmembrane region" description="Helical" evidence="3">
    <location>
        <begin position="163"/>
        <end position="185"/>
    </location>
</feature>
<feature type="chain" id="PRO_5046116736" evidence="4">
    <location>
        <begin position="26"/>
        <end position="647"/>
    </location>
</feature>
<feature type="signal peptide" evidence="4">
    <location>
        <begin position="1"/>
        <end position="25"/>
    </location>
</feature>
<gene>
    <name evidence="6" type="ORF">J2S70_000766</name>
</gene>
<dbReference type="Pfam" id="PF04536">
    <property type="entry name" value="TPM_phosphatase"/>
    <property type="match status" value="1"/>
</dbReference>
<evidence type="ECO:0000256" key="3">
    <source>
        <dbReference type="SAM" id="Phobius"/>
    </source>
</evidence>
<keyword evidence="3" id="KW-1133">Transmembrane helix</keyword>
<feature type="region of interest" description="Disordered" evidence="2">
    <location>
        <begin position="609"/>
        <end position="647"/>
    </location>
</feature>
<keyword evidence="4" id="KW-0732">Signal</keyword>
<proteinExistence type="predicted"/>
<feature type="coiled-coil region" evidence="1">
    <location>
        <begin position="479"/>
        <end position="506"/>
    </location>
</feature>
<evidence type="ECO:0000313" key="7">
    <source>
        <dbReference type="Proteomes" id="UP001243212"/>
    </source>
</evidence>
<keyword evidence="1" id="KW-0175">Coiled coil</keyword>
<keyword evidence="3" id="KW-0812">Transmembrane</keyword>